<gene>
    <name evidence="1" type="ORF">L211DRAFT_876765</name>
</gene>
<dbReference type="Proteomes" id="UP000267821">
    <property type="component" value="Unassembled WGS sequence"/>
</dbReference>
<dbReference type="InParanoid" id="A0A3N4LTX4"/>
<proteinExistence type="predicted"/>
<dbReference type="OrthoDB" id="1844152at2759"/>
<sequence>MRFTKIHVTNNKHFGRGPYWLRSWQTAVEWVANAKSIVDRGYYEHRDKAGALQVLPTLRENHVLICNDQLVEEFRNAGEDKLSFNHRVAAVLELEFTIGPELRS</sequence>
<dbReference type="EMBL" id="ML121539">
    <property type="protein sequence ID" value="RPB25009.1"/>
    <property type="molecule type" value="Genomic_DNA"/>
</dbReference>
<protein>
    <submittedName>
        <fullName evidence="1">Uncharacterized protein</fullName>
    </submittedName>
</protein>
<name>A0A3N4LTX4_9PEZI</name>
<evidence type="ECO:0000313" key="2">
    <source>
        <dbReference type="Proteomes" id="UP000267821"/>
    </source>
</evidence>
<evidence type="ECO:0000313" key="1">
    <source>
        <dbReference type="EMBL" id="RPB25009.1"/>
    </source>
</evidence>
<keyword evidence="2" id="KW-1185">Reference proteome</keyword>
<organism evidence="1 2">
    <name type="scientific">Terfezia boudieri ATCC MYA-4762</name>
    <dbReference type="NCBI Taxonomy" id="1051890"/>
    <lineage>
        <taxon>Eukaryota</taxon>
        <taxon>Fungi</taxon>
        <taxon>Dikarya</taxon>
        <taxon>Ascomycota</taxon>
        <taxon>Pezizomycotina</taxon>
        <taxon>Pezizomycetes</taxon>
        <taxon>Pezizales</taxon>
        <taxon>Pezizaceae</taxon>
        <taxon>Terfezia</taxon>
    </lineage>
</organism>
<dbReference type="AlphaFoldDB" id="A0A3N4LTX4"/>
<accession>A0A3N4LTX4</accession>
<reference evidence="1 2" key="1">
    <citation type="journal article" date="2018" name="Nat. Ecol. Evol.">
        <title>Pezizomycetes genomes reveal the molecular basis of ectomycorrhizal truffle lifestyle.</title>
        <authorList>
            <person name="Murat C."/>
            <person name="Payen T."/>
            <person name="Noel B."/>
            <person name="Kuo A."/>
            <person name="Morin E."/>
            <person name="Chen J."/>
            <person name="Kohler A."/>
            <person name="Krizsan K."/>
            <person name="Balestrini R."/>
            <person name="Da Silva C."/>
            <person name="Montanini B."/>
            <person name="Hainaut M."/>
            <person name="Levati E."/>
            <person name="Barry K.W."/>
            <person name="Belfiori B."/>
            <person name="Cichocki N."/>
            <person name="Clum A."/>
            <person name="Dockter R.B."/>
            <person name="Fauchery L."/>
            <person name="Guy J."/>
            <person name="Iotti M."/>
            <person name="Le Tacon F."/>
            <person name="Lindquist E.A."/>
            <person name="Lipzen A."/>
            <person name="Malagnac F."/>
            <person name="Mello A."/>
            <person name="Molinier V."/>
            <person name="Miyauchi S."/>
            <person name="Poulain J."/>
            <person name="Riccioni C."/>
            <person name="Rubini A."/>
            <person name="Sitrit Y."/>
            <person name="Splivallo R."/>
            <person name="Traeger S."/>
            <person name="Wang M."/>
            <person name="Zifcakova L."/>
            <person name="Wipf D."/>
            <person name="Zambonelli A."/>
            <person name="Paolocci F."/>
            <person name="Nowrousian M."/>
            <person name="Ottonello S."/>
            <person name="Baldrian P."/>
            <person name="Spatafora J.W."/>
            <person name="Henrissat B."/>
            <person name="Nagy L.G."/>
            <person name="Aury J.M."/>
            <person name="Wincker P."/>
            <person name="Grigoriev I.V."/>
            <person name="Bonfante P."/>
            <person name="Martin F.M."/>
        </authorList>
    </citation>
    <scope>NUCLEOTIDE SEQUENCE [LARGE SCALE GENOMIC DNA]</scope>
    <source>
        <strain evidence="1 2">ATCC MYA-4762</strain>
    </source>
</reference>